<dbReference type="NCBIfam" id="NF003828">
    <property type="entry name" value="PRK05416.1"/>
    <property type="match status" value="1"/>
</dbReference>
<dbReference type="eggNOG" id="COG1660">
    <property type="taxonomic scope" value="Bacteria"/>
</dbReference>
<dbReference type="STRING" id="643648.Slip_1857"/>
<dbReference type="EMBL" id="CP002048">
    <property type="protein sequence ID" value="ADI02611.1"/>
    <property type="molecule type" value="Genomic_DNA"/>
</dbReference>
<keyword evidence="3 4" id="KW-0342">GTP-binding</keyword>
<evidence type="ECO:0000313" key="7">
    <source>
        <dbReference type="EMBL" id="ADI02611.1"/>
    </source>
</evidence>
<dbReference type="AlphaFoldDB" id="D7CPH6"/>
<keyword evidence="1 4" id="KW-0547">Nucleotide-binding</keyword>
<dbReference type="HOGENOM" id="CLU_059558_0_0_9"/>
<dbReference type="InterPro" id="IPR027417">
    <property type="entry name" value="P-loop_NTPase"/>
</dbReference>
<dbReference type="GO" id="GO:0005524">
    <property type="term" value="F:ATP binding"/>
    <property type="evidence" value="ECO:0007669"/>
    <property type="project" value="UniProtKB-UniRule"/>
</dbReference>
<keyword evidence="8" id="KW-1185">Reference proteome</keyword>
<dbReference type="SUPFAM" id="SSF52540">
    <property type="entry name" value="P-loop containing nucleoside triphosphate hydrolases"/>
    <property type="match status" value="1"/>
</dbReference>
<name>D7CPH6_SYNLT</name>
<proteinExistence type="inferred from homology"/>
<accession>D7CPH6</accession>
<dbReference type="PANTHER" id="PTHR30448">
    <property type="entry name" value="RNASE ADAPTER PROTEIN RAPZ"/>
    <property type="match status" value="1"/>
</dbReference>
<dbReference type="InterPro" id="IPR053930">
    <property type="entry name" value="RapZ-like_N"/>
</dbReference>
<dbReference type="Pfam" id="PF22740">
    <property type="entry name" value="PapZ_C"/>
    <property type="match status" value="1"/>
</dbReference>
<dbReference type="Proteomes" id="UP000000378">
    <property type="component" value="Chromosome"/>
</dbReference>
<evidence type="ECO:0000259" key="6">
    <source>
        <dbReference type="Pfam" id="PF22740"/>
    </source>
</evidence>
<protein>
    <submittedName>
        <fullName evidence="7">Uncharacterized protein</fullName>
    </submittedName>
</protein>
<sequence length="297" mass="33714">MLLGSKDLEVLIITGLSGAGKTQAVNCLEDLGYFCVDNLPPALVSKFTELSAQLEGNKMKVAFVIDVRGGQFFNDLFAVLDDLERQGIKHQILFLEASDEVLLRRFKESRRKHPLAPSGRLVEAIRLERKMLQELRGRANVIIDTSAMSVSKLKEELTRLFGSDDDKDVMTITVVSFGYKLGLPMDADLVMDVRFLPNPNYEPDLHYLTGEDDEVKKYVLGSDTTRSFLRRFLNLLKFLLPFYVREGKTHLVLAVGCTGGQHRSVVLADYIGKQLRKLGYRVILKHRDVERYKVENF</sequence>
<evidence type="ECO:0000256" key="3">
    <source>
        <dbReference type="ARBA" id="ARBA00023134"/>
    </source>
</evidence>
<evidence type="ECO:0000313" key="8">
    <source>
        <dbReference type="Proteomes" id="UP000000378"/>
    </source>
</evidence>
<dbReference type="Gene3D" id="3.40.50.300">
    <property type="entry name" value="P-loop containing nucleotide triphosphate hydrolases"/>
    <property type="match status" value="1"/>
</dbReference>
<reference evidence="7 8" key="2">
    <citation type="journal article" date="2010" name="Stand. Genomic Sci.">
        <title>Complete genome sequence of Syntrophothermus lipocalidus type strain (TGB-C1).</title>
        <authorList>
            <person name="Djao O.D."/>
            <person name="Zhang X."/>
            <person name="Lucas S."/>
            <person name="Lapidus A."/>
            <person name="Del Rio T.G."/>
            <person name="Nolan M."/>
            <person name="Tice H."/>
            <person name="Cheng J.F."/>
            <person name="Han C."/>
            <person name="Tapia R."/>
            <person name="Goodwin L."/>
            <person name="Pitluck S."/>
            <person name="Liolios K."/>
            <person name="Ivanova N."/>
            <person name="Mavromatis K."/>
            <person name="Mikhailova N."/>
            <person name="Ovchinnikova G."/>
            <person name="Pati A."/>
            <person name="Brambilla E."/>
            <person name="Chen A."/>
            <person name="Palaniappan K."/>
            <person name="Land M."/>
            <person name="Hauser L."/>
            <person name="Chang Y.J."/>
            <person name="Jeffries C.D."/>
            <person name="Rohde M."/>
            <person name="Sikorski J."/>
            <person name="Spring S."/>
            <person name="Goker M."/>
            <person name="Detter J.C."/>
            <person name="Woyke T."/>
            <person name="Bristow J."/>
            <person name="Eisen J.A."/>
            <person name="Markowitz V."/>
            <person name="Hugenholtz P."/>
            <person name="Kyrpides N.C."/>
            <person name="Klenk H.P."/>
        </authorList>
    </citation>
    <scope>NUCLEOTIDE SEQUENCE [LARGE SCALE GENOMIC DNA]</scope>
    <source>
        <strain evidence="8">DSM 12680 / TGB-C1</strain>
    </source>
</reference>
<feature type="binding site" evidence="4">
    <location>
        <begin position="66"/>
        <end position="69"/>
    </location>
    <ligand>
        <name>GTP</name>
        <dbReference type="ChEBI" id="CHEBI:37565"/>
    </ligand>
</feature>
<dbReference type="PIRSF" id="PIRSF005052">
    <property type="entry name" value="P-loopkin"/>
    <property type="match status" value="1"/>
</dbReference>
<feature type="domain" description="RapZ C-terminal" evidence="6">
    <location>
        <begin position="170"/>
        <end position="290"/>
    </location>
</feature>
<dbReference type="InterPro" id="IPR005337">
    <property type="entry name" value="RapZ-like"/>
</dbReference>
<feature type="domain" description="RapZ-like N-terminal" evidence="5">
    <location>
        <begin position="8"/>
        <end position="164"/>
    </location>
</feature>
<evidence type="ECO:0000259" key="5">
    <source>
        <dbReference type="Pfam" id="PF03668"/>
    </source>
</evidence>
<evidence type="ECO:0000256" key="1">
    <source>
        <dbReference type="ARBA" id="ARBA00022741"/>
    </source>
</evidence>
<gene>
    <name evidence="7" type="ordered locus">Slip_1857</name>
</gene>
<reference evidence="8" key="1">
    <citation type="journal article" date="2010" name="Stand. Genomic Sci.">
        <title>Complete genome sequence of Syntrophothermus lipocalidus type strain (TGB-C1T).</title>
        <authorList>
            <consortium name="US DOE Joint Genome Institute (JGI-PGF)"/>
            <person name="Djao O."/>
            <person name="Zhang X."/>
            <person name="Lucas S."/>
            <person name="Lapidus A."/>
            <person name="Glavina Del Rio T."/>
            <person name="Nolan M."/>
            <person name="Tice H."/>
            <person name="Cheng J."/>
            <person name="Han C."/>
            <person name="Tapia R."/>
            <person name="Goodwin L."/>
            <person name="Pitluck S."/>
            <person name="Liolios K."/>
            <person name="Ivanova N."/>
            <person name="Mavromatis K."/>
            <person name="Mikhailova N."/>
            <person name="Ovchinnikova G."/>
            <person name="Pati A."/>
            <person name="Brambilla E."/>
            <person name="Chen A."/>
            <person name="Palaniappan K."/>
            <person name="Land M."/>
            <person name="Hauser L."/>
            <person name="Chang Y."/>
            <person name="Jeffries C."/>
            <person name="Rohde M."/>
            <person name="Sikorski J."/>
            <person name="Spring S."/>
            <person name="Goker M."/>
            <person name="Detter J."/>
            <person name="Woyke T."/>
            <person name="Bristow J."/>
            <person name="Eisen J."/>
            <person name="Markowitz V."/>
            <person name="Hugenholtz P."/>
            <person name="Kyrpides N."/>
            <person name="Klenk H."/>
        </authorList>
    </citation>
    <scope>NUCLEOTIDE SEQUENCE [LARGE SCALE GENOMIC DNA]</scope>
    <source>
        <strain evidence="8">DSM 12680 / TGB-C1</strain>
    </source>
</reference>
<dbReference type="InterPro" id="IPR053931">
    <property type="entry name" value="RapZ_C"/>
</dbReference>
<dbReference type="HAMAP" id="MF_00636">
    <property type="entry name" value="RapZ_like"/>
    <property type="match status" value="1"/>
</dbReference>
<feature type="binding site" evidence="4">
    <location>
        <begin position="15"/>
        <end position="22"/>
    </location>
    <ligand>
        <name>ATP</name>
        <dbReference type="ChEBI" id="CHEBI:30616"/>
    </ligand>
</feature>
<organism evidence="7 8">
    <name type="scientific">Syntrophothermus lipocalidus (strain DSM 12680 / TGB-C1)</name>
    <dbReference type="NCBI Taxonomy" id="643648"/>
    <lineage>
        <taxon>Bacteria</taxon>
        <taxon>Bacillati</taxon>
        <taxon>Bacillota</taxon>
        <taxon>Clostridia</taxon>
        <taxon>Eubacteriales</taxon>
        <taxon>Syntrophomonadaceae</taxon>
        <taxon>Syntrophothermus</taxon>
    </lineage>
</organism>
<dbReference type="PANTHER" id="PTHR30448:SF0">
    <property type="entry name" value="RNASE ADAPTER PROTEIN RAPZ"/>
    <property type="match status" value="1"/>
</dbReference>
<dbReference type="Pfam" id="PF03668">
    <property type="entry name" value="RapZ-like_N"/>
    <property type="match status" value="1"/>
</dbReference>
<evidence type="ECO:0000256" key="4">
    <source>
        <dbReference type="HAMAP-Rule" id="MF_00636"/>
    </source>
</evidence>
<keyword evidence="2 4" id="KW-0067">ATP-binding</keyword>
<evidence type="ECO:0000256" key="2">
    <source>
        <dbReference type="ARBA" id="ARBA00022840"/>
    </source>
</evidence>
<dbReference type="RefSeq" id="WP_013176013.1">
    <property type="nucleotide sequence ID" value="NC_014220.1"/>
</dbReference>
<dbReference type="KEGG" id="slp:Slip_1857"/>
<dbReference type="GO" id="GO:0005525">
    <property type="term" value="F:GTP binding"/>
    <property type="evidence" value="ECO:0007669"/>
    <property type="project" value="UniProtKB-UniRule"/>
</dbReference>